<reference evidence="11" key="1">
    <citation type="submission" date="2017-09" db="EMBL/GenBank/DDBJ databases">
        <title>Depth-based differentiation of microbial function through sediment-hosted aquifers and enrichment of novel symbionts in the deep terrestrial subsurface.</title>
        <authorList>
            <person name="Probst A.J."/>
            <person name="Ladd B."/>
            <person name="Jarett J.K."/>
            <person name="Geller-Mcgrath D.E."/>
            <person name="Sieber C.M.K."/>
            <person name="Emerson J.B."/>
            <person name="Anantharaman K."/>
            <person name="Thomas B.C."/>
            <person name="Malmstrom R."/>
            <person name="Stieglmeier M."/>
            <person name="Klingl A."/>
            <person name="Woyke T."/>
            <person name="Ryan C.M."/>
            <person name="Banfield J.F."/>
        </authorList>
    </citation>
    <scope>NUCLEOTIDE SEQUENCE [LARGE SCALE GENOMIC DNA]</scope>
</reference>
<evidence type="ECO:0000256" key="1">
    <source>
        <dbReference type="ARBA" id="ARBA00004651"/>
    </source>
</evidence>
<dbReference type="GO" id="GO:0016763">
    <property type="term" value="F:pentosyltransferase activity"/>
    <property type="evidence" value="ECO:0007669"/>
    <property type="project" value="TreeGrafter"/>
</dbReference>
<dbReference type="PANTHER" id="PTHR33908">
    <property type="entry name" value="MANNOSYLTRANSFERASE YKCB-RELATED"/>
    <property type="match status" value="1"/>
</dbReference>
<evidence type="ECO:0000259" key="9">
    <source>
        <dbReference type="Pfam" id="PF13231"/>
    </source>
</evidence>
<evidence type="ECO:0000256" key="7">
    <source>
        <dbReference type="ARBA" id="ARBA00023136"/>
    </source>
</evidence>
<dbReference type="AlphaFoldDB" id="A0A2M7T628"/>
<dbReference type="InterPro" id="IPR038731">
    <property type="entry name" value="RgtA/B/C-like"/>
</dbReference>
<feature type="transmembrane region" description="Helical" evidence="8">
    <location>
        <begin position="71"/>
        <end position="89"/>
    </location>
</feature>
<keyword evidence="4" id="KW-0808">Transferase</keyword>
<evidence type="ECO:0000256" key="6">
    <source>
        <dbReference type="ARBA" id="ARBA00022989"/>
    </source>
</evidence>
<dbReference type="EMBL" id="PFNG01000214">
    <property type="protein sequence ID" value="PIZ36109.1"/>
    <property type="molecule type" value="Genomic_DNA"/>
</dbReference>
<keyword evidence="7 8" id="KW-0472">Membrane</keyword>
<evidence type="ECO:0000256" key="5">
    <source>
        <dbReference type="ARBA" id="ARBA00022692"/>
    </source>
</evidence>
<evidence type="ECO:0000313" key="10">
    <source>
        <dbReference type="EMBL" id="PIZ36109.1"/>
    </source>
</evidence>
<keyword evidence="2" id="KW-1003">Cell membrane</keyword>
<dbReference type="Pfam" id="PF13231">
    <property type="entry name" value="PMT_2"/>
    <property type="match status" value="1"/>
</dbReference>
<evidence type="ECO:0000256" key="8">
    <source>
        <dbReference type="SAM" id="Phobius"/>
    </source>
</evidence>
<comment type="subcellular location">
    <subcellularLocation>
        <location evidence="1">Cell membrane</location>
        <topology evidence="1">Multi-pass membrane protein</topology>
    </subcellularLocation>
</comment>
<comment type="caution">
    <text evidence="10">The sequence shown here is derived from an EMBL/GenBank/DDBJ whole genome shotgun (WGS) entry which is preliminary data.</text>
</comment>
<keyword evidence="5 8" id="KW-0812">Transmembrane</keyword>
<proteinExistence type="predicted"/>
<evidence type="ECO:0000313" key="11">
    <source>
        <dbReference type="Proteomes" id="UP000230956"/>
    </source>
</evidence>
<dbReference type="GO" id="GO:0005886">
    <property type="term" value="C:plasma membrane"/>
    <property type="evidence" value="ECO:0007669"/>
    <property type="project" value="UniProtKB-SubCell"/>
</dbReference>
<feature type="transmembrane region" description="Helical" evidence="8">
    <location>
        <begin position="149"/>
        <end position="166"/>
    </location>
</feature>
<gene>
    <name evidence="10" type="ORF">COY37_09155</name>
</gene>
<protein>
    <recommendedName>
        <fullName evidence="9">Glycosyltransferase RgtA/B/C/D-like domain-containing protein</fullName>
    </recommendedName>
</protein>
<feature type="transmembrane region" description="Helical" evidence="8">
    <location>
        <begin position="172"/>
        <end position="205"/>
    </location>
</feature>
<keyword evidence="3" id="KW-0328">Glycosyltransferase</keyword>
<feature type="transmembrane region" description="Helical" evidence="8">
    <location>
        <begin position="214"/>
        <end position="235"/>
    </location>
</feature>
<dbReference type="GO" id="GO:0009103">
    <property type="term" value="P:lipopolysaccharide biosynthetic process"/>
    <property type="evidence" value="ECO:0007669"/>
    <property type="project" value="UniProtKB-ARBA"/>
</dbReference>
<feature type="transmembrane region" description="Helical" evidence="8">
    <location>
        <begin position="360"/>
        <end position="379"/>
    </location>
</feature>
<sequence length="418" mass="46903">MRRLDAAIIILIIAIVLGVVMRVEAWEKIAKVDVLTMSSDSVSYNGIAKNLLAGKGYSSPNHMIARQDQPTAFYAPTYPFYLVALYYVFGPSTKAGVMSHMILAIATIPLIYLLGMRLYGRVEGAIASLIYAVSPDIIHYNIMLTSETLFFVLEICLSILIVGIFKKDRPSLWMLAATGLVFGVTYLCRQTVIFLPALIVLGLWLRFKDNGYSWLLKSTGVFLVAAVLLIVPWTIRNYMVFGEPVFSTTTGPATLWWGTYEDKGTPLGVLIDRYRERHSDKNEVQMSQMMTKEAIQRIKHMSGTDIRGLLHQRVRRLFGFPRVYDLRKQQTVTGLFYLVLGVLGIAGLLIASKGKYERQLLMLTVVLTMLLHIFTLTVFRYLMPLVPFLGLGAANLLSYVATRIKAVFQAYGVRLTAS</sequence>
<dbReference type="InterPro" id="IPR050297">
    <property type="entry name" value="LipidA_mod_glycosyltrf_83"/>
</dbReference>
<dbReference type="RefSeq" id="WP_286977316.1">
    <property type="nucleotide sequence ID" value="NZ_PFNG01000214.1"/>
</dbReference>
<feature type="transmembrane region" description="Helical" evidence="8">
    <location>
        <begin position="334"/>
        <end position="351"/>
    </location>
</feature>
<dbReference type="Proteomes" id="UP000230956">
    <property type="component" value="Unassembled WGS sequence"/>
</dbReference>
<feature type="domain" description="Glycosyltransferase RgtA/B/C/D-like" evidence="9">
    <location>
        <begin position="76"/>
        <end position="231"/>
    </location>
</feature>
<keyword evidence="6 8" id="KW-1133">Transmembrane helix</keyword>
<evidence type="ECO:0000256" key="2">
    <source>
        <dbReference type="ARBA" id="ARBA00022475"/>
    </source>
</evidence>
<organism evidence="10 11">
    <name type="scientific">Candidatus Aquicultor secundus</name>
    <dbReference type="NCBI Taxonomy" id="1973895"/>
    <lineage>
        <taxon>Bacteria</taxon>
        <taxon>Bacillati</taxon>
        <taxon>Actinomycetota</taxon>
        <taxon>Candidatus Aquicultoria</taxon>
        <taxon>Candidatus Aquicultorales</taxon>
        <taxon>Candidatus Aquicultoraceae</taxon>
        <taxon>Candidatus Aquicultor</taxon>
    </lineage>
</organism>
<evidence type="ECO:0000256" key="4">
    <source>
        <dbReference type="ARBA" id="ARBA00022679"/>
    </source>
</evidence>
<dbReference type="PANTHER" id="PTHR33908:SF11">
    <property type="entry name" value="MEMBRANE PROTEIN"/>
    <property type="match status" value="1"/>
</dbReference>
<feature type="transmembrane region" description="Helical" evidence="8">
    <location>
        <begin position="101"/>
        <end position="119"/>
    </location>
</feature>
<accession>A0A2M7T628</accession>
<evidence type="ECO:0000256" key="3">
    <source>
        <dbReference type="ARBA" id="ARBA00022676"/>
    </source>
</evidence>
<name>A0A2M7T628_9ACTN</name>